<protein>
    <submittedName>
        <fullName evidence="3">Uncharacterized protein</fullName>
    </submittedName>
</protein>
<name>A0A4U0VI61_9PEZI</name>
<dbReference type="STRING" id="329885.A0A4U0VI61"/>
<evidence type="ECO:0000313" key="4">
    <source>
        <dbReference type="Proteomes" id="UP000310066"/>
    </source>
</evidence>
<proteinExistence type="predicted"/>
<dbReference type="OrthoDB" id="4991875at2759"/>
<evidence type="ECO:0000256" key="1">
    <source>
        <dbReference type="SAM" id="MobiDB-lite"/>
    </source>
</evidence>
<dbReference type="Proteomes" id="UP000310066">
    <property type="component" value="Unassembled WGS sequence"/>
</dbReference>
<dbReference type="Proteomes" id="UP001175353">
    <property type="component" value="Unassembled WGS sequence"/>
</dbReference>
<evidence type="ECO:0000313" key="3">
    <source>
        <dbReference type="EMBL" id="TKA48462.1"/>
    </source>
</evidence>
<gene>
    <name evidence="3" type="ORF">B0A54_00597</name>
    <name evidence="2" type="ORF">LTR91_020652</name>
</gene>
<dbReference type="AlphaFoldDB" id="A0A4U0VI61"/>
<dbReference type="EMBL" id="NAJP01000003">
    <property type="protein sequence ID" value="TKA48462.1"/>
    <property type="molecule type" value="Genomic_DNA"/>
</dbReference>
<evidence type="ECO:0000313" key="2">
    <source>
        <dbReference type="EMBL" id="KAK0959789.1"/>
    </source>
</evidence>
<reference evidence="2" key="2">
    <citation type="submission" date="2023-06" db="EMBL/GenBank/DDBJ databases">
        <title>Black Yeasts Isolated from many extreme environments.</title>
        <authorList>
            <person name="Coleine C."/>
            <person name="Stajich J.E."/>
            <person name="Selbmann L."/>
        </authorList>
    </citation>
    <scope>NUCLEOTIDE SEQUENCE</scope>
    <source>
        <strain evidence="2">CCFEE 5200</strain>
    </source>
</reference>
<accession>A0A4U0VI61</accession>
<evidence type="ECO:0000313" key="5">
    <source>
        <dbReference type="Proteomes" id="UP001175353"/>
    </source>
</evidence>
<dbReference type="EMBL" id="JAUJLE010000345">
    <property type="protein sequence ID" value="KAK0959789.1"/>
    <property type="molecule type" value="Genomic_DNA"/>
</dbReference>
<sequence length="218" mass="20776">MASQALAQSSTTATPTTISIYLPFNGDSLAASIITAAPTATVYAIGCEVQSGACAPGCSLDSSVTVTEGESTLRYTWSNGMHAAIGPTGTALIPDVTTVACSLYGGSRATSAVCTAYSAIPAAAPPPHGGIGPGVLSNNGSQTTTLAQSQISYVPITIGVTDTVMPTASAAGGSGGSGGSATGSAPAAATTNAGMGSAVPGFMAWVVAAAGAGGVVLL</sequence>
<reference evidence="3 4" key="1">
    <citation type="submission" date="2017-03" db="EMBL/GenBank/DDBJ databases">
        <title>Genomes of endolithic fungi from Antarctica.</title>
        <authorList>
            <person name="Coleine C."/>
            <person name="Masonjones S."/>
            <person name="Stajich J.E."/>
        </authorList>
    </citation>
    <scope>NUCLEOTIDE SEQUENCE [LARGE SCALE GENOMIC DNA]</scope>
    <source>
        <strain evidence="3 4">CCFEE 5311</strain>
    </source>
</reference>
<keyword evidence="5" id="KW-1185">Reference proteome</keyword>
<feature type="compositionally biased region" description="Gly residues" evidence="1">
    <location>
        <begin position="172"/>
        <end position="181"/>
    </location>
</feature>
<organism evidence="3 4">
    <name type="scientific">Friedmanniomyces endolithicus</name>
    <dbReference type="NCBI Taxonomy" id="329885"/>
    <lineage>
        <taxon>Eukaryota</taxon>
        <taxon>Fungi</taxon>
        <taxon>Dikarya</taxon>
        <taxon>Ascomycota</taxon>
        <taxon>Pezizomycotina</taxon>
        <taxon>Dothideomycetes</taxon>
        <taxon>Dothideomycetidae</taxon>
        <taxon>Mycosphaerellales</taxon>
        <taxon>Teratosphaeriaceae</taxon>
        <taxon>Friedmanniomyces</taxon>
    </lineage>
</organism>
<comment type="caution">
    <text evidence="3">The sequence shown here is derived from an EMBL/GenBank/DDBJ whole genome shotgun (WGS) entry which is preliminary data.</text>
</comment>
<feature type="region of interest" description="Disordered" evidence="1">
    <location>
        <begin position="170"/>
        <end position="189"/>
    </location>
</feature>